<protein>
    <submittedName>
        <fullName evidence="1">Uncharacterized protein</fullName>
    </submittedName>
</protein>
<dbReference type="AlphaFoldDB" id="A0A5J4PJH8"/>
<evidence type="ECO:0000313" key="2">
    <source>
        <dbReference type="Proteomes" id="UP000324800"/>
    </source>
</evidence>
<organism evidence="1 2">
    <name type="scientific">Streblomastix strix</name>
    <dbReference type="NCBI Taxonomy" id="222440"/>
    <lineage>
        <taxon>Eukaryota</taxon>
        <taxon>Metamonada</taxon>
        <taxon>Preaxostyla</taxon>
        <taxon>Oxymonadida</taxon>
        <taxon>Streblomastigidae</taxon>
        <taxon>Streblomastix</taxon>
    </lineage>
</organism>
<comment type="caution">
    <text evidence="1">The sequence shown here is derived from an EMBL/GenBank/DDBJ whole genome shotgun (WGS) entry which is preliminary data.</text>
</comment>
<evidence type="ECO:0000313" key="1">
    <source>
        <dbReference type="EMBL" id="KAA6308593.1"/>
    </source>
</evidence>
<reference evidence="1 2" key="1">
    <citation type="submission" date="2019-03" db="EMBL/GenBank/DDBJ databases">
        <title>Single cell metagenomics reveals metabolic interactions within the superorganism composed of flagellate Streblomastix strix and complex community of Bacteroidetes bacteria on its surface.</title>
        <authorList>
            <person name="Treitli S.C."/>
            <person name="Kolisko M."/>
            <person name="Husnik F."/>
            <person name="Keeling P."/>
            <person name="Hampl V."/>
        </authorList>
    </citation>
    <scope>NUCLEOTIDE SEQUENCE [LARGE SCALE GENOMIC DNA]</scope>
    <source>
        <strain evidence="1">ST1C</strain>
    </source>
</reference>
<feature type="non-terminal residue" evidence="1">
    <location>
        <position position="1"/>
    </location>
</feature>
<gene>
    <name evidence="1" type="ORF">EZS28_056657</name>
</gene>
<dbReference type="Proteomes" id="UP000324800">
    <property type="component" value="Unassembled WGS sequence"/>
</dbReference>
<accession>A0A5J4PJH8</accession>
<proteinExistence type="predicted"/>
<sequence length="99" mass="11566">SMLIMIIATGGGKGSDYENEIILAFECFETYFISNFNVVSSYQQPAISSIEQIEEQGGNEEIEAWLKNKRMSSKIVQHAGNAKEFILNRYKFRRFYWYF</sequence>
<name>A0A5J4PJH8_9EUKA</name>
<dbReference type="EMBL" id="SNRW01050765">
    <property type="protein sequence ID" value="KAA6308593.1"/>
    <property type="molecule type" value="Genomic_DNA"/>
</dbReference>